<dbReference type="PANTHER" id="PTHR46346:SF1">
    <property type="entry name" value="PHOSPHATIDYLINOSITOL N-ACETYLGLUCOSAMINYLTRANSFERASE SUBUNIT P"/>
    <property type="match status" value="1"/>
</dbReference>
<keyword evidence="3 6" id="KW-1133">Transmembrane helix</keyword>
<keyword evidence="2 6" id="KW-0812">Transmembrane</keyword>
<proteinExistence type="predicted"/>
<gene>
    <name evidence="8" type="ORF">SAMEA4029009_CIC11G00000001814</name>
</gene>
<reference evidence="9" key="1">
    <citation type="submission" date="2016-10" db="EMBL/GenBank/DDBJ databases">
        <authorList>
            <person name="Geijer C."/>
            <person name="Jareborg N."/>
            <person name="Dainat J."/>
        </authorList>
    </citation>
    <scope>NUCLEOTIDE SEQUENCE [LARGE SCALE GENOMIC DNA]</scope>
    <source>
        <strain evidence="9">PYCC 4715</strain>
    </source>
</reference>
<evidence type="ECO:0000256" key="6">
    <source>
        <dbReference type="SAM" id="Phobius"/>
    </source>
</evidence>
<feature type="transmembrane region" description="Helical" evidence="6">
    <location>
        <begin position="83"/>
        <end position="103"/>
    </location>
</feature>
<keyword evidence="4 6" id="KW-0472">Membrane</keyword>
<dbReference type="InterPro" id="IPR052263">
    <property type="entry name" value="GPI_Anchor_Biosynth"/>
</dbReference>
<dbReference type="AlphaFoldDB" id="A0A1L0BBM4"/>
<feature type="compositionally biased region" description="Polar residues" evidence="5">
    <location>
        <begin position="1"/>
        <end position="15"/>
    </location>
</feature>
<feature type="region of interest" description="Disordered" evidence="5">
    <location>
        <begin position="1"/>
        <end position="21"/>
    </location>
</feature>
<dbReference type="GO" id="GO:0006506">
    <property type="term" value="P:GPI anchor biosynthetic process"/>
    <property type="evidence" value="ECO:0007669"/>
    <property type="project" value="TreeGrafter"/>
</dbReference>
<evidence type="ECO:0000313" key="9">
    <source>
        <dbReference type="Proteomes" id="UP000182259"/>
    </source>
</evidence>
<accession>A0A1L0BBM4</accession>
<organism evidence="8 9">
    <name type="scientific">Sungouiella intermedia</name>
    <dbReference type="NCBI Taxonomy" id="45354"/>
    <lineage>
        <taxon>Eukaryota</taxon>
        <taxon>Fungi</taxon>
        <taxon>Dikarya</taxon>
        <taxon>Ascomycota</taxon>
        <taxon>Saccharomycotina</taxon>
        <taxon>Pichiomycetes</taxon>
        <taxon>Metschnikowiaceae</taxon>
        <taxon>Sungouiella</taxon>
    </lineage>
</organism>
<feature type="transmembrane region" description="Helical" evidence="6">
    <location>
        <begin position="44"/>
        <end position="63"/>
    </location>
</feature>
<dbReference type="PANTHER" id="PTHR46346">
    <property type="entry name" value="PHOSPHATIDYLINOSITOL N-ACETYLGLUCOSAMINYLTRANSFERASE SUBUNIT P"/>
    <property type="match status" value="1"/>
</dbReference>
<dbReference type="Pfam" id="PF08510">
    <property type="entry name" value="PIG-P"/>
    <property type="match status" value="1"/>
</dbReference>
<dbReference type="Proteomes" id="UP000182259">
    <property type="component" value="Chromosome I"/>
</dbReference>
<comment type="subcellular location">
    <subcellularLocation>
        <location evidence="1">Membrane</location>
        <topology evidence="1">Multi-pass membrane protein</topology>
    </subcellularLocation>
</comment>
<sequence>MQSLNLRSRANTPLRRTQEDKLARESDVTVSSTNVTPYREYRGFFTYILSWLVLTLVMIWALVPNSVLEYCGVYYYPSKYWAQAIPAYLLLAMLYAYIFIACWNTEVKTLALDDLRVITDEHAVIPENPEEYVWKAPSGVWDLPLGLVNEVLYDD</sequence>
<dbReference type="EMBL" id="LT635764">
    <property type="protein sequence ID" value="SGZ49036.1"/>
    <property type="molecule type" value="Genomic_DNA"/>
</dbReference>
<dbReference type="GO" id="GO:0005783">
    <property type="term" value="C:endoplasmic reticulum"/>
    <property type="evidence" value="ECO:0007669"/>
    <property type="project" value="TreeGrafter"/>
</dbReference>
<evidence type="ECO:0000256" key="1">
    <source>
        <dbReference type="ARBA" id="ARBA00004141"/>
    </source>
</evidence>
<dbReference type="GO" id="GO:0016020">
    <property type="term" value="C:membrane"/>
    <property type="evidence" value="ECO:0007669"/>
    <property type="project" value="UniProtKB-SubCell"/>
</dbReference>
<protein>
    <submittedName>
        <fullName evidence="8">CIC11C00000001814</fullName>
    </submittedName>
</protein>
<evidence type="ECO:0000256" key="4">
    <source>
        <dbReference type="ARBA" id="ARBA00023136"/>
    </source>
</evidence>
<evidence type="ECO:0000313" key="8">
    <source>
        <dbReference type="EMBL" id="SGZ49036.1"/>
    </source>
</evidence>
<evidence type="ECO:0000256" key="2">
    <source>
        <dbReference type="ARBA" id="ARBA00022692"/>
    </source>
</evidence>
<evidence type="ECO:0000256" key="3">
    <source>
        <dbReference type="ARBA" id="ARBA00022989"/>
    </source>
</evidence>
<feature type="domain" description="PIG-P" evidence="7">
    <location>
        <begin position="39"/>
        <end position="153"/>
    </location>
</feature>
<name>A0A1L0BBM4_9ASCO</name>
<evidence type="ECO:0000259" key="7">
    <source>
        <dbReference type="Pfam" id="PF08510"/>
    </source>
</evidence>
<dbReference type="InterPro" id="IPR013717">
    <property type="entry name" value="PIG-P"/>
</dbReference>
<evidence type="ECO:0000256" key="5">
    <source>
        <dbReference type="SAM" id="MobiDB-lite"/>
    </source>
</evidence>